<evidence type="ECO:0000256" key="5">
    <source>
        <dbReference type="ARBA" id="ARBA00023163"/>
    </source>
</evidence>
<dbReference type="InterPro" id="IPR007737">
    <property type="entry name" value="Mga_HTH"/>
</dbReference>
<dbReference type="InterPro" id="IPR002178">
    <property type="entry name" value="PTS_EIIA_type-2_dom"/>
</dbReference>
<dbReference type="PANTHER" id="PTHR30185">
    <property type="entry name" value="CRYPTIC BETA-GLUCOSIDE BGL OPERON ANTITERMINATOR"/>
    <property type="match status" value="1"/>
</dbReference>
<dbReference type="STRING" id="1308866.J416_08619"/>
<dbReference type="SUPFAM" id="SSF63520">
    <property type="entry name" value="PTS-regulatory domain, PRD"/>
    <property type="match status" value="2"/>
</dbReference>
<dbReference type="InterPro" id="IPR013196">
    <property type="entry name" value="HTH_11"/>
</dbReference>
<dbReference type="eggNOG" id="COG3711">
    <property type="taxonomic scope" value="Bacteria"/>
</dbReference>
<keyword evidence="2" id="KW-0677">Repeat</keyword>
<dbReference type="InterPro" id="IPR050661">
    <property type="entry name" value="BglG_antiterminators"/>
</dbReference>
<dbReference type="InterPro" id="IPR013011">
    <property type="entry name" value="PTS_EIIB_2"/>
</dbReference>
<evidence type="ECO:0000256" key="4">
    <source>
        <dbReference type="ARBA" id="ARBA00023159"/>
    </source>
</evidence>
<evidence type="ECO:0000256" key="1">
    <source>
        <dbReference type="ARBA" id="ARBA00022679"/>
    </source>
</evidence>
<dbReference type="Pfam" id="PF00359">
    <property type="entry name" value="PTS_EIIA_2"/>
    <property type="match status" value="1"/>
</dbReference>
<dbReference type="InterPro" id="IPR036390">
    <property type="entry name" value="WH_DNA-bd_sf"/>
</dbReference>
<dbReference type="GO" id="GO:0006355">
    <property type="term" value="P:regulation of DNA-templated transcription"/>
    <property type="evidence" value="ECO:0007669"/>
    <property type="project" value="InterPro"/>
</dbReference>
<dbReference type="Gene3D" id="3.40.50.2300">
    <property type="match status" value="1"/>
</dbReference>
<dbReference type="Gene3D" id="1.10.1790.10">
    <property type="entry name" value="PRD domain"/>
    <property type="match status" value="2"/>
</dbReference>
<dbReference type="SUPFAM" id="SSF55804">
    <property type="entry name" value="Phoshotransferase/anion transport protein"/>
    <property type="match status" value="1"/>
</dbReference>
<evidence type="ECO:0000259" key="6">
    <source>
        <dbReference type="PROSITE" id="PS51094"/>
    </source>
</evidence>
<dbReference type="eggNOG" id="COG1762">
    <property type="taxonomic scope" value="Bacteria"/>
</dbReference>
<dbReference type="InterPro" id="IPR016152">
    <property type="entry name" value="PTrfase/Anion_transptr"/>
</dbReference>
<dbReference type="InterPro" id="IPR036095">
    <property type="entry name" value="PTS_EIIB-like_sf"/>
</dbReference>
<feature type="domain" description="PRD" evidence="8">
    <location>
        <begin position="296"/>
        <end position="403"/>
    </location>
</feature>
<dbReference type="Gene3D" id="3.40.930.10">
    <property type="entry name" value="Mannitol-specific EII, Chain A"/>
    <property type="match status" value="1"/>
</dbReference>
<feature type="domain" description="PRD" evidence="8">
    <location>
        <begin position="184"/>
        <end position="289"/>
    </location>
</feature>
<gene>
    <name evidence="9" type="ORF">J416_08619</name>
</gene>
<evidence type="ECO:0000256" key="2">
    <source>
        <dbReference type="ARBA" id="ARBA00022737"/>
    </source>
</evidence>
<dbReference type="CDD" id="cd05568">
    <property type="entry name" value="PTS_IIB_bgl_like"/>
    <property type="match status" value="1"/>
</dbReference>
<dbReference type="Pfam" id="PF08279">
    <property type="entry name" value="HTH_11"/>
    <property type="match status" value="1"/>
</dbReference>
<proteinExistence type="predicted"/>
<feature type="domain" description="PTS EIIA type-2" evidence="6">
    <location>
        <begin position="499"/>
        <end position="587"/>
    </location>
</feature>
<evidence type="ECO:0000259" key="7">
    <source>
        <dbReference type="PROSITE" id="PS51099"/>
    </source>
</evidence>
<dbReference type="InterPro" id="IPR036634">
    <property type="entry name" value="PRD_sf"/>
</dbReference>
<accession>N4WC59</accession>
<dbReference type="SUPFAM" id="SSF46785">
    <property type="entry name" value="Winged helix' DNA-binding domain"/>
    <property type="match status" value="1"/>
</dbReference>
<dbReference type="PROSITE" id="PS51372">
    <property type="entry name" value="PRD_2"/>
    <property type="match status" value="2"/>
</dbReference>
<protein>
    <submittedName>
        <fullName evidence="9">BigG family transcription antiterminator</fullName>
    </submittedName>
</protein>
<evidence type="ECO:0000259" key="8">
    <source>
        <dbReference type="PROSITE" id="PS51372"/>
    </source>
</evidence>
<reference evidence="9 10" key="1">
    <citation type="submission" date="2013-03" db="EMBL/GenBank/DDBJ databases">
        <title>Draft genome sequence of Gracibacillus halophilus YIM-C55.5, a moderately halophilic and thermophilic organism from the Xiaochaidamu salt lake.</title>
        <authorList>
            <person name="Sugumar T."/>
            <person name="Polireddy D.R."/>
            <person name="Antony A."/>
            <person name="Madhava Y.R."/>
            <person name="Sivakumar N."/>
        </authorList>
    </citation>
    <scope>NUCLEOTIDE SEQUENCE [LARGE SCALE GENOMIC DNA]</scope>
    <source>
        <strain evidence="9 10">YIM-C55.5</strain>
    </source>
</reference>
<dbReference type="GO" id="GO:0008982">
    <property type="term" value="F:protein-N(PI)-phosphohistidine-sugar phosphotransferase activity"/>
    <property type="evidence" value="ECO:0007669"/>
    <property type="project" value="InterPro"/>
</dbReference>
<organism evidence="9 10">
    <name type="scientific">Gracilibacillus halophilus YIM-C55.5</name>
    <dbReference type="NCBI Taxonomy" id="1308866"/>
    <lineage>
        <taxon>Bacteria</taxon>
        <taxon>Bacillati</taxon>
        <taxon>Bacillota</taxon>
        <taxon>Bacilli</taxon>
        <taxon>Bacillales</taxon>
        <taxon>Bacillaceae</taxon>
        <taxon>Gracilibacillus</taxon>
    </lineage>
</organism>
<dbReference type="PATRIC" id="fig|1308866.3.peg.1745"/>
<comment type="caution">
    <text evidence="9">The sequence shown here is derived from an EMBL/GenBank/DDBJ whole genome shotgun (WGS) entry which is preliminary data.</text>
</comment>
<keyword evidence="10" id="KW-1185">Reference proteome</keyword>
<keyword evidence="4" id="KW-0010">Activator</keyword>
<keyword evidence="5" id="KW-0804">Transcription</keyword>
<dbReference type="PROSITE" id="PS51099">
    <property type="entry name" value="PTS_EIIB_TYPE_2"/>
    <property type="match status" value="1"/>
</dbReference>
<dbReference type="InterPro" id="IPR011608">
    <property type="entry name" value="PRD"/>
</dbReference>
<evidence type="ECO:0000313" key="9">
    <source>
        <dbReference type="EMBL" id="ENH96839.1"/>
    </source>
</evidence>
<dbReference type="Gene3D" id="1.10.10.10">
    <property type="entry name" value="Winged helix-like DNA-binding domain superfamily/Winged helix DNA-binding domain"/>
    <property type="match status" value="1"/>
</dbReference>
<evidence type="ECO:0000313" key="10">
    <source>
        <dbReference type="Proteomes" id="UP000012283"/>
    </source>
</evidence>
<dbReference type="SUPFAM" id="SSF52794">
    <property type="entry name" value="PTS system IIB component-like"/>
    <property type="match status" value="1"/>
</dbReference>
<dbReference type="Pfam" id="PF05043">
    <property type="entry name" value="Mga"/>
    <property type="match status" value="1"/>
</dbReference>
<keyword evidence="3" id="KW-0805">Transcription regulation</keyword>
<dbReference type="EMBL" id="APML01000029">
    <property type="protein sequence ID" value="ENH96839.1"/>
    <property type="molecule type" value="Genomic_DNA"/>
</dbReference>
<sequence>MNKRIQTLLKQLIGRKEAVTSKQLASMLFVSSRTIRNDIKILDQTLQQNGANILGSRGYGYRLQVFNDEKFKTFIEGLMFDQDRVPVEPEDRVKFLVDKFLLSTNYLKIEDITEELFVSRSTLQNDLRDVKVILNKYGLHLDKRPNYGLKITGDEKDIRFAISEEIYKRDFAKPTQNKYSESMFLSTEQIDIIHQIVLSHMRETDINLSDIALSNLVIHIAIACKRIEQDHYVSSNSISINEIIDSTEYSIAIQLLKEVEKELDLSFPDEEIYYVTMHLLGTKIFSSQHWQAVTSQMDASIVETVRLMIQQVSHHLKLDLENDHELFAGIAVHLKPTIHRYRYGMNIRNPILDAIKENYPLAFEAGVIAGKVIEDHQNITVNENEIGYLALHFGAAMERTKLDNKRKKCLIVCTTGIGSSQLLLYKLRTNFSNKLDIIRTTELHNLNLYIDEVDFIISTVPLPSDIHMPHVVVSTILGEQDIHSIEQHIDNKRNNVVEKYLESSNIFMNQPLTSPTEVIQFLGEQLIDKGIVRSNFIESVLERERAAPTSYGNLVAIPHPLEPQSNQTFWSFCILNEPFNGEKTQFK</sequence>
<dbReference type="GO" id="GO:0009401">
    <property type="term" value="P:phosphoenolpyruvate-dependent sugar phosphotransferase system"/>
    <property type="evidence" value="ECO:0007669"/>
    <property type="project" value="InterPro"/>
</dbReference>
<evidence type="ECO:0000256" key="3">
    <source>
        <dbReference type="ARBA" id="ARBA00023015"/>
    </source>
</evidence>
<name>N4WC59_9BACI</name>
<feature type="domain" description="PTS EIIB type-2" evidence="7">
    <location>
        <begin position="407"/>
        <end position="497"/>
    </location>
</feature>
<dbReference type="PROSITE" id="PS51094">
    <property type="entry name" value="PTS_EIIA_TYPE_2"/>
    <property type="match status" value="1"/>
</dbReference>
<dbReference type="Pfam" id="PF00874">
    <property type="entry name" value="PRD"/>
    <property type="match status" value="2"/>
</dbReference>
<dbReference type="PANTHER" id="PTHR30185:SF13">
    <property type="entry name" value="LICABCH OPERON REGULATOR-RELATED"/>
    <property type="match status" value="1"/>
</dbReference>
<dbReference type="Proteomes" id="UP000012283">
    <property type="component" value="Unassembled WGS sequence"/>
</dbReference>
<dbReference type="AlphaFoldDB" id="N4WC59"/>
<dbReference type="InterPro" id="IPR036388">
    <property type="entry name" value="WH-like_DNA-bd_sf"/>
</dbReference>
<keyword evidence="1" id="KW-0808">Transferase</keyword>